<dbReference type="AlphaFoldDB" id="A0A6P3ZMM9"/>
<dbReference type="RefSeq" id="XP_015880408.2">
    <property type="nucleotide sequence ID" value="XM_016024922.4"/>
</dbReference>
<evidence type="ECO:0000313" key="2">
    <source>
        <dbReference type="Proteomes" id="UP001652623"/>
    </source>
</evidence>
<sequence>MSNRQGPPKHQNKYAWKPNAGHKINETEVGGRLRPYSEITGVCLRCKEQIDWKRRYGKYKPLTEPAKCQRCSKRAVRQAYHNLCSGCAKEQGVCAKCCSRVDSVVGRDSSEVEAEQKMLEEAIKNARERDRRTILRTMNKGKSNSLGKTRTEENKVGELFPSSTLEEYAKSSRDKKNDDNSDNEDDEDEEGEEEEAGEEN</sequence>
<feature type="compositionally biased region" description="Basic and acidic residues" evidence="1">
    <location>
        <begin position="167"/>
        <end position="179"/>
    </location>
</feature>
<name>A0A6P3ZMM9_ZIZJJ</name>
<dbReference type="InterPro" id="IPR019351">
    <property type="entry name" value="DUF2039"/>
</dbReference>
<feature type="region of interest" description="Disordered" evidence="1">
    <location>
        <begin position="136"/>
        <end position="200"/>
    </location>
</feature>
<accession>A0A6P3ZMM9</accession>
<dbReference type="PANTHER" id="PTHR22876">
    <property type="entry name" value="ZGC:101016"/>
    <property type="match status" value="1"/>
</dbReference>
<dbReference type="KEGG" id="zju:107416440"/>
<keyword evidence="2" id="KW-1185">Reference proteome</keyword>
<feature type="region of interest" description="Disordered" evidence="1">
    <location>
        <begin position="1"/>
        <end position="21"/>
    </location>
</feature>
<dbReference type="FunCoup" id="A0A6P3ZMM9">
    <property type="interactions" value="631"/>
</dbReference>
<dbReference type="InParanoid" id="A0A6P3ZMM9"/>
<dbReference type="Proteomes" id="UP001652623">
    <property type="component" value="Chromosome 4"/>
</dbReference>
<dbReference type="PANTHER" id="PTHR22876:SF5">
    <property type="entry name" value="CHROMOSOME 9 OPEN READING FRAME 85"/>
    <property type="match status" value="1"/>
</dbReference>
<reference evidence="3" key="1">
    <citation type="submission" date="2025-08" db="UniProtKB">
        <authorList>
            <consortium name="RefSeq"/>
        </authorList>
    </citation>
    <scope>IDENTIFICATION</scope>
    <source>
        <tissue evidence="3">Seedling</tissue>
    </source>
</reference>
<protein>
    <submittedName>
        <fullName evidence="3">Uncharacterized protein LOC107416440 isoform X1</fullName>
    </submittedName>
</protein>
<gene>
    <name evidence="3" type="primary">LOC107416440</name>
</gene>
<evidence type="ECO:0000313" key="3">
    <source>
        <dbReference type="RefSeq" id="XP_015880408.2"/>
    </source>
</evidence>
<proteinExistence type="predicted"/>
<dbReference type="GeneID" id="107416440"/>
<organism evidence="2 3">
    <name type="scientific">Ziziphus jujuba</name>
    <name type="common">Chinese jujube</name>
    <name type="synonym">Ziziphus sativa</name>
    <dbReference type="NCBI Taxonomy" id="326968"/>
    <lineage>
        <taxon>Eukaryota</taxon>
        <taxon>Viridiplantae</taxon>
        <taxon>Streptophyta</taxon>
        <taxon>Embryophyta</taxon>
        <taxon>Tracheophyta</taxon>
        <taxon>Spermatophyta</taxon>
        <taxon>Magnoliopsida</taxon>
        <taxon>eudicotyledons</taxon>
        <taxon>Gunneridae</taxon>
        <taxon>Pentapetalae</taxon>
        <taxon>rosids</taxon>
        <taxon>fabids</taxon>
        <taxon>Rosales</taxon>
        <taxon>Rhamnaceae</taxon>
        <taxon>Paliureae</taxon>
        <taxon>Ziziphus</taxon>
    </lineage>
</organism>
<dbReference type="Pfam" id="PF10217">
    <property type="entry name" value="DUF2039"/>
    <property type="match status" value="1"/>
</dbReference>
<feature type="compositionally biased region" description="Acidic residues" evidence="1">
    <location>
        <begin position="180"/>
        <end position="200"/>
    </location>
</feature>
<evidence type="ECO:0000256" key="1">
    <source>
        <dbReference type="SAM" id="MobiDB-lite"/>
    </source>
</evidence>